<evidence type="ECO:0000313" key="2">
    <source>
        <dbReference type="Proteomes" id="UP000007887"/>
    </source>
</evidence>
<dbReference type="AlphaFoldDB" id="I0GWQ5"/>
<dbReference type="HOGENOM" id="CLU_2095183_0_0_9"/>
<dbReference type="KEGG" id="sri:SELR_pSRC500180"/>
<dbReference type="PATRIC" id="fig|927704.6.peg.3535"/>
<gene>
    <name evidence="1" type="ordered locus">SELR_pSRC500180</name>
</gene>
<sequence length="116" mass="12858">MTTATRRAAATRYQHKLEKLFTNAPETKREAANLLIKRAAFLLATEDELQSLMQQEGPIGVYENGSQSGVCISAYLKSYTMANQQLLSTIKQLTVFLPADDSASQSALNKFFADHK</sequence>
<dbReference type="Proteomes" id="UP000007887">
    <property type="component" value="Plasmid pSRC5"/>
</dbReference>
<dbReference type="EMBL" id="AP012301">
    <property type="protein sequence ID" value="BAL85192.1"/>
    <property type="molecule type" value="Genomic_DNA"/>
</dbReference>
<geneLocation type="plasmid" evidence="1 2">
    <name>pSRC5</name>
</geneLocation>
<organism evidence="1 2">
    <name type="scientific">Selenomonas ruminantium subsp. lactilytica (strain NBRC 103574 / TAM6421)</name>
    <dbReference type="NCBI Taxonomy" id="927704"/>
    <lineage>
        <taxon>Bacteria</taxon>
        <taxon>Bacillati</taxon>
        <taxon>Bacillota</taxon>
        <taxon>Negativicutes</taxon>
        <taxon>Selenomonadales</taxon>
        <taxon>Selenomonadaceae</taxon>
        <taxon>Selenomonas</taxon>
    </lineage>
</organism>
<name>I0GWQ5_SELRL</name>
<dbReference type="RefSeq" id="WP_014426210.1">
    <property type="nucleotide sequence ID" value="NC_017074.1"/>
</dbReference>
<accession>I0GWQ5</accession>
<protein>
    <submittedName>
        <fullName evidence="1">Uncharacterized protein</fullName>
    </submittedName>
</protein>
<keyword evidence="1" id="KW-0614">Plasmid</keyword>
<evidence type="ECO:0000313" key="1">
    <source>
        <dbReference type="EMBL" id="BAL85192.1"/>
    </source>
</evidence>
<proteinExistence type="predicted"/>
<reference evidence="1 2" key="1">
    <citation type="submission" date="2011-10" db="EMBL/GenBank/DDBJ databases">
        <title>Whole genome sequence of Selenomonas ruminantium subsp. lactilytica TAM6421.</title>
        <authorList>
            <person name="Oguchi A."/>
            <person name="Ankai A."/>
            <person name="Kaneko J."/>
            <person name="Yamada-Narita S."/>
            <person name="Fukui S."/>
            <person name="Takahashi M."/>
            <person name="Onodera T."/>
            <person name="Kojima S."/>
            <person name="Fushimi T."/>
            <person name="Abe N."/>
            <person name="Kamio Y."/>
            <person name="Yamazaki S."/>
            <person name="Fujita N."/>
        </authorList>
    </citation>
    <scope>NUCLEOTIDE SEQUENCE [LARGE SCALE GENOMIC DNA]</scope>
    <source>
        <strain evidence="2">NBRC 103574 / TAM6421</strain>
        <plasmid evidence="1 2">pSRC5</plasmid>
    </source>
</reference>